<dbReference type="PANTHER" id="PTHR30222">
    <property type="entry name" value="SPERMIDINE/PUTRESCINE-BINDING PERIPLASMIC PROTEIN"/>
    <property type="match status" value="1"/>
</dbReference>
<dbReference type="CDD" id="cd13589">
    <property type="entry name" value="PBP2_polyamine_RpCGA009"/>
    <property type="match status" value="1"/>
</dbReference>
<evidence type="ECO:0000256" key="2">
    <source>
        <dbReference type="ARBA" id="ARBA00022764"/>
    </source>
</evidence>
<keyword evidence="2" id="KW-0574">Periplasm</keyword>
<gene>
    <name evidence="4" type="ORF">C5750_14850</name>
</gene>
<dbReference type="InterPro" id="IPR006059">
    <property type="entry name" value="SBP"/>
</dbReference>
<dbReference type="EMBL" id="PVBT01000004">
    <property type="protein sequence ID" value="PRD52190.1"/>
    <property type="molecule type" value="Genomic_DNA"/>
</dbReference>
<reference evidence="4 5" key="1">
    <citation type="submission" date="2018-02" db="EMBL/GenBank/DDBJ databases">
        <title>The draft genome of Phyllobacterium myrsinacearum DSM5892.</title>
        <authorList>
            <person name="Li L."/>
            <person name="Liu L."/>
            <person name="Zhang X."/>
            <person name="Wang T."/>
        </authorList>
    </citation>
    <scope>NUCLEOTIDE SEQUENCE [LARGE SCALE GENOMIC DNA]</scope>
    <source>
        <strain evidence="4 5">DSM 5892</strain>
    </source>
</reference>
<evidence type="ECO:0000256" key="1">
    <source>
        <dbReference type="ARBA" id="ARBA00022729"/>
    </source>
</evidence>
<evidence type="ECO:0000256" key="3">
    <source>
        <dbReference type="SAM" id="SignalP"/>
    </source>
</evidence>
<organism evidence="4 5">
    <name type="scientific">Phyllobacterium myrsinacearum</name>
    <dbReference type="NCBI Taxonomy" id="28101"/>
    <lineage>
        <taxon>Bacteria</taxon>
        <taxon>Pseudomonadati</taxon>
        <taxon>Pseudomonadota</taxon>
        <taxon>Alphaproteobacteria</taxon>
        <taxon>Hyphomicrobiales</taxon>
        <taxon>Phyllobacteriaceae</taxon>
        <taxon>Phyllobacterium</taxon>
    </lineage>
</organism>
<evidence type="ECO:0000313" key="5">
    <source>
        <dbReference type="Proteomes" id="UP000238563"/>
    </source>
</evidence>
<keyword evidence="5" id="KW-1185">Reference proteome</keyword>
<feature type="chain" id="PRO_5015659270" evidence="3">
    <location>
        <begin position="28"/>
        <end position="350"/>
    </location>
</feature>
<dbReference type="OrthoDB" id="9815444at2"/>
<dbReference type="SUPFAM" id="SSF53850">
    <property type="entry name" value="Periplasmic binding protein-like II"/>
    <property type="match status" value="1"/>
</dbReference>
<accession>A0A2S9JGS6</accession>
<protein>
    <submittedName>
        <fullName evidence="4">Spermidine/putrescine ABC transporter substrate-binding protein</fullName>
    </submittedName>
</protein>
<feature type="signal peptide" evidence="3">
    <location>
        <begin position="1"/>
        <end position="27"/>
    </location>
</feature>
<dbReference type="AlphaFoldDB" id="A0A2S9JGS6"/>
<name>A0A2S9JGS6_9HYPH</name>
<dbReference type="PANTHER" id="PTHR30222:SF2">
    <property type="entry name" value="ABC TRANSPORTER SUBSTRATE-BINDING PROTEIN"/>
    <property type="match status" value="1"/>
</dbReference>
<keyword evidence="1 3" id="KW-0732">Signal</keyword>
<dbReference type="Pfam" id="PF13416">
    <property type="entry name" value="SBP_bac_8"/>
    <property type="match status" value="1"/>
</dbReference>
<evidence type="ECO:0000313" key="4">
    <source>
        <dbReference type="EMBL" id="PRD52190.1"/>
    </source>
</evidence>
<dbReference type="Gene3D" id="3.40.190.10">
    <property type="entry name" value="Periplasmic binding protein-like II"/>
    <property type="match status" value="2"/>
</dbReference>
<proteinExistence type="predicted"/>
<dbReference type="Proteomes" id="UP000238563">
    <property type="component" value="Unassembled WGS sequence"/>
</dbReference>
<sequence>MKHRLTGRILTLSLVALALLCSNTVRAQDALSVMSFGGAYQEAQRKAVFESYTAETGAKIDEQEYGGEIAKIKAMIESGNTTIDVVDVDAPTLLQGCDEGIFEKIDWAKIGPQDDWIKGTTSECGVGTIVYATAIAYDGAKLPDGPKTIKDLFDIKKFPGKRGLWKNPATNLEFALLADGVPPDQVYETLSTPAGVDRAFAKLDTIKHSIVWWEAGAQAPQLLASGEVTMTTAWNGRIYNANKEGRDFRIVWDNQILDSNYWVIPKGAKNADGSLAFIKYAVEPKVLAGITKYIPYGPVRKSAAQFVAPQDAKNLPTSPQNLTVSLTLNNGFWADNGDEIRKRFTTWLAQ</sequence>
<comment type="caution">
    <text evidence="4">The sequence shown here is derived from an EMBL/GenBank/DDBJ whole genome shotgun (WGS) entry which is preliminary data.</text>
</comment>
<dbReference type="RefSeq" id="WP_105734700.1">
    <property type="nucleotide sequence ID" value="NZ_PVBT01000004.1"/>
</dbReference>